<accession>A0A372GI42</accession>
<reference evidence="2 3" key="1">
    <citation type="submission" date="2018-08" db="EMBL/GenBank/DDBJ databases">
        <title>Actinomadura spongicola sp. nov., isolated from marine sponge Leucetta chagosensis.</title>
        <authorList>
            <person name="Li L."/>
            <person name="Lin H.W."/>
        </authorList>
    </citation>
    <scope>NUCLEOTIDE SEQUENCE [LARGE SCALE GENOMIC DNA]</scope>
    <source>
        <strain evidence="2 3">LHW52907</strain>
    </source>
</reference>
<feature type="region of interest" description="Disordered" evidence="1">
    <location>
        <begin position="1"/>
        <end position="27"/>
    </location>
</feature>
<dbReference type="Gene3D" id="2.130.10.10">
    <property type="entry name" value="YVTN repeat-like/Quinoprotein amine dehydrogenase"/>
    <property type="match status" value="2"/>
</dbReference>
<keyword evidence="3" id="KW-1185">Reference proteome</keyword>
<dbReference type="EMBL" id="QVNQ01000004">
    <property type="protein sequence ID" value="RFS85027.1"/>
    <property type="molecule type" value="Genomic_DNA"/>
</dbReference>
<dbReference type="Proteomes" id="UP000262882">
    <property type="component" value="Unassembled WGS sequence"/>
</dbReference>
<proteinExistence type="predicted"/>
<feature type="compositionally biased region" description="Basic and acidic residues" evidence="1">
    <location>
        <begin position="81"/>
        <end position="93"/>
    </location>
</feature>
<name>A0A372GI42_9ACTN</name>
<evidence type="ECO:0000313" key="3">
    <source>
        <dbReference type="Proteomes" id="UP000262882"/>
    </source>
</evidence>
<organism evidence="2 3">
    <name type="scientific">Actinomadura spongiicola</name>
    <dbReference type="NCBI Taxonomy" id="2303421"/>
    <lineage>
        <taxon>Bacteria</taxon>
        <taxon>Bacillati</taxon>
        <taxon>Actinomycetota</taxon>
        <taxon>Actinomycetes</taxon>
        <taxon>Streptosporangiales</taxon>
        <taxon>Thermomonosporaceae</taxon>
        <taxon>Actinomadura</taxon>
    </lineage>
</organism>
<gene>
    <name evidence="2" type="ORF">D0T12_16220</name>
</gene>
<dbReference type="OrthoDB" id="4894058at2"/>
<comment type="caution">
    <text evidence="2">The sequence shown here is derived from an EMBL/GenBank/DDBJ whole genome shotgun (WGS) entry which is preliminary data.</text>
</comment>
<evidence type="ECO:0000313" key="2">
    <source>
        <dbReference type="EMBL" id="RFS85027.1"/>
    </source>
</evidence>
<feature type="compositionally biased region" description="Basic and acidic residues" evidence="1">
    <location>
        <begin position="1"/>
        <end position="15"/>
    </location>
</feature>
<sequence>MTARTPEQHEARVTAEDEPAGSRRARRRLTFGVAGDLAGMPATLSPWQRAYEAWRTAGLSWGHGAPPRERPAAPPTDAPDDAARSKPHPEDVHVAGSPKPVPPPAPTRPEKTGAKKARPEKARPEKARPEKARPEKARPEKAGSRRAASRSAVVVGLVVVAGGVLVGVTRGGGESVEPDVPAVPGAVAADASFAPDPAAATDGLVQELTAVTSTGSTVVAAGTEGPGVPGRERARFLLSTDAGRTWSVAGVRAADGSVPTLGDVPRHVAGGAGRWAAFGGSAGGSGPVAWTSTNATTWTKRRLGTGFAPTDRVNDLTHKGSGFVAVGDSSGRAVVWTSPDGETWQRVEGLNGVTSLDRVAAHGDVLVAHGTHARRVTVRKGRKKVARTVLGEGLWRSTDAGRTWTPVTVPQAQRSYGPTKGLTVGPGGFATVREARQVVRRKKKRKISQYGVLFTSADGLRWQAASRFGGSGIERFDGTRDGLAVVVRGARGARAVLRSDDGRAWRPGGTVPAAVGTSGLTVSAGTLLISGRQGVDAYLSGVDLRTVPGAVRPDRSIRSLAGGPGRVVAVGATNGGAAIWSAPDGRAWTRARFPATPGWLSDVVRGDRGWLAVGRTSGAAPGPLAMTSQDGAVWRRSPFPGGPPPVAVAAGPAGHVAVGAGSAWLSTDLAAWRRSVLDGAPADVTATVRGYVAVGGRGTAPAVWTSQNGTAWTPAKLPPGLAPAPLTEVAAHGDVLVAIGADSTALVSGDGGMTWAPRSLGANVAATAVTATTSGFVVTASASGQDGAVLASADGVTWRRVRVPGLSGPGDQRLTEVTTLGPAVVATGVVDDTRAEVPLLWYAPVPK</sequence>
<dbReference type="InterPro" id="IPR015943">
    <property type="entry name" value="WD40/YVTN_repeat-like_dom_sf"/>
</dbReference>
<dbReference type="RefSeq" id="WP_117400367.1">
    <property type="nucleotide sequence ID" value="NZ_QVNQ01000004.1"/>
</dbReference>
<evidence type="ECO:0000256" key="1">
    <source>
        <dbReference type="SAM" id="MobiDB-lite"/>
    </source>
</evidence>
<feature type="region of interest" description="Disordered" evidence="1">
    <location>
        <begin position="59"/>
        <end position="149"/>
    </location>
</feature>
<dbReference type="AlphaFoldDB" id="A0A372GI42"/>
<protein>
    <submittedName>
        <fullName evidence="2">Uncharacterized protein</fullName>
    </submittedName>
</protein>
<dbReference type="SUPFAM" id="SSF110296">
    <property type="entry name" value="Oligoxyloglucan reducing end-specific cellobiohydrolase"/>
    <property type="match status" value="2"/>
</dbReference>
<feature type="compositionally biased region" description="Basic and acidic residues" evidence="1">
    <location>
        <begin position="108"/>
        <end position="143"/>
    </location>
</feature>